<dbReference type="InterPro" id="IPR025979">
    <property type="entry name" value="ChrR-like_cupin_dom"/>
</dbReference>
<keyword evidence="3" id="KW-1185">Reference proteome</keyword>
<dbReference type="Pfam" id="PF12973">
    <property type="entry name" value="Cupin_7"/>
    <property type="match status" value="1"/>
</dbReference>
<dbReference type="RefSeq" id="WP_086904384.1">
    <property type="nucleotide sequence ID" value="NZ_CP022358.1"/>
</dbReference>
<sequence>MIKHHPHTDLLLAHAQGELPLSMSIAIAAHCALCHECQSQVSRFTEQAAEQAFLAPSNITEQALINETDSAQDDAWQQMLSHIMDLPEATPAESDYPAKATVSLNHKHVRYEIPTVFRQHIAHPWQQIGKVSRMRFDVDESHTRASLLHIDALGEIPQHTHKGYELTLLLAGEFSDLNGQYVPGDFIILDGNTHHSPKTQSGCLCYTVLDAPLYFTKGLSKLLNPIGELIY</sequence>
<dbReference type="Gene3D" id="2.60.120.10">
    <property type="entry name" value="Jelly Rolls"/>
    <property type="match status" value="1"/>
</dbReference>
<dbReference type="AlphaFoldDB" id="A0A220ULT7"/>
<accession>A0A220ULT7</accession>
<evidence type="ECO:0000313" key="3">
    <source>
        <dbReference type="Proteomes" id="UP000198367"/>
    </source>
</evidence>
<feature type="domain" description="ChrR-like cupin" evidence="1">
    <location>
        <begin position="124"/>
        <end position="209"/>
    </location>
</feature>
<dbReference type="EMBL" id="CP022358">
    <property type="protein sequence ID" value="ASK68931.1"/>
    <property type="molecule type" value="Genomic_DNA"/>
</dbReference>
<dbReference type="CDD" id="cd20301">
    <property type="entry name" value="cupin_ChrR"/>
    <property type="match status" value="1"/>
</dbReference>
<dbReference type="SUPFAM" id="SSF51182">
    <property type="entry name" value="RmlC-like cupins"/>
    <property type="match status" value="1"/>
</dbReference>
<evidence type="ECO:0000259" key="1">
    <source>
        <dbReference type="Pfam" id="PF12973"/>
    </source>
</evidence>
<gene>
    <name evidence="2" type="ORF">CF168_08580</name>
</gene>
<dbReference type="Proteomes" id="UP000198367">
    <property type="component" value="Chromosome"/>
</dbReference>
<dbReference type="InterPro" id="IPR041916">
    <property type="entry name" value="Anti_sigma_zinc_sf"/>
</dbReference>
<protein>
    <submittedName>
        <fullName evidence="2">Anti-sigma factor</fullName>
    </submittedName>
</protein>
<evidence type="ECO:0000313" key="2">
    <source>
        <dbReference type="EMBL" id="ASK68931.1"/>
    </source>
</evidence>
<dbReference type="KEGG" id="sbj:CF168_08580"/>
<dbReference type="Gene3D" id="1.10.10.1320">
    <property type="entry name" value="Anti-sigma factor, zinc-finger domain"/>
    <property type="match status" value="1"/>
</dbReference>
<dbReference type="InterPro" id="IPR014710">
    <property type="entry name" value="RmlC-like_jellyroll"/>
</dbReference>
<proteinExistence type="predicted"/>
<dbReference type="NCBIfam" id="TIGR02451">
    <property type="entry name" value="anti_sig_ChrR"/>
    <property type="match status" value="1"/>
</dbReference>
<reference evidence="2 3" key="1">
    <citation type="submission" date="2017-07" db="EMBL/GenBank/DDBJ databases">
        <title>Phenotypical and genomic characterization of a clinical isolate of Shewanella bicestrii sp. nov. producing an extended-spectrum beta-lactamase and a new oxacillinase variant.</title>
        <authorList>
            <person name="Jousset A.B."/>
            <person name="Bonnin R.A."/>
            <person name="Girlich D."/>
            <person name="Dabos L."/>
            <person name="Potron A."/>
            <person name="Dortet L."/>
            <person name="Glaser P."/>
            <person name="Naas T."/>
        </authorList>
    </citation>
    <scope>NUCLEOTIDE SEQUENCE [LARGE SCALE GENOMIC DNA]</scope>
    <source>
        <strain evidence="2 3">JAB-1</strain>
    </source>
</reference>
<dbReference type="InterPro" id="IPR011051">
    <property type="entry name" value="RmlC_Cupin_sf"/>
</dbReference>
<name>A0A220ULT7_9GAMM</name>
<dbReference type="InterPro" id="IPR012807">
    <property type="entry name" value="Anti-sigma_ChrR"/>
</dbReference>
<organism evidence="2 3">
    <name type="scientific">Shewanella bicestrii</name>
    <dbReference type="NCBI Taxonomy" id="2018305"/>
    <lineage>
        <taxon>Bacteria</taxon>
        <taxon>Pseudomonadati</taxon>
        <taxon>Pseudomonadota</taxon>
        <taxon>Gammaproteobacteria</taxon>
        <taxon>Alteromonadales</taxon>
        <taxon>Shewanellaceae</taxon>
        <taxon>Shewanella</taxon>
    </lineage>
</organism>